<accession>A0AAF0EQ62</accession>
<dbReference type="GO" id="GO:0008168">
    <property type="term" value="F:methyltransferase activity"/>
    <property type="evidence" value="ECO:0007669"/>
    <property type="project" value="UniProtKB-KW"/>
</dbReference>
<dbReference type="EMBL" id="CP119898">
    <property type="protein sequence ID" value="WFD28623.1"/>
    <property type="molecule type" value="Genomic_DNA"/>
</dbReference>
<keyword evidence="4" id="KW-1185">Reference proteome</keyword>
<dbReference type="InterPro" id="IPR010286">
    <property type="entry name" value="METTL16/RlmF"/>
</dbReference>
<evidence type="ECO:0000313" key="4">
    <source>
        <dbReference type="Proteomes" id="UP001213623"/>
    </source>
</evidence>
<name>A0AAF0EQ62_9BASI</name>
<protein>
    <submittedName>
        <fullName evidence="3">23S rRNA (Adenine(1618)-N(6))-methyltransferase</fullName>
        <ecNumber evidence="3">2.1.1.181</ecNumber>
    </submittedName>
</protein>
<evidence type="ECO:0000256" key="1">
    <source>
        <dbReference type="ARBA" id="ARBA00022603"/>
    </source>
</evidence>
<gene>
    <name evidence="3" type="ORF">MNAN1_003636</name>
</gene>
<dbReference type="InterPro" id="IPR029063">
    <property type="entry name" value="SAM-dependent_MTases_sf"/>
</dbReference>
<evidence type="ECO:0000256" key="2">
    <source>
        <dbReference type="ARBA" id="ARBA00022679"/>
    </source>
</evidence>
<dbReference type="GO" id="GO:0070475">
    <property type="term" value="P:rRNA base methylation"/>
    <property type="evidence" value="ECO:0007669"/>
    <property type="project" value="TreeGrafter"/>
</dbReference>
<dbReference type="PANTHER" id="PTHR13393">
    <property type="entry name" value="SAM-DEPENDENT METHYLTRANSFERASE"/>
    <property type="match status" value="1"/>
</dbReference>
<keyword evidence="2 3" id="KW-0808">Transferase</keyword>
<dbReference type="PANTHER" id="PTHR13393:SF0">
    <property type="entry name" value="RNA N6-ADENOSINE-METHYLTRANSFERASE METTL16"/>
    <property type="match status" value="1"/>
</dbReference>
<organism evidence="3 4">
    <name type="scientific">Malassezia nana</name>
    <dbReference type="NCBI Taxonomy" id="180528"/>
    <lineage>
        <taxon>Eukaryota</taxon>
        <taxon>Fungi</taxon>
        <taxon>Dikarya</taxon>
        <taxon>Basidiomycota</taxon>
        <taxon>Ustilaginomycotina</taxon>
        <taxon>Malasseziomycetes</taxon>
        <taxon>Malasseziales</taxon>
        <taxon>Malasseziaceae</taxon>
        <taxon>Malassezia</taxon>
    </lineage>
</organism>
<dbReference type="CDD" id="cd02440">
    <property type="entry name" value="AdoMet_MTases"/>
    <property type="match status" value="1"/>
</dbReference>
<dbReference type="Pfam" id="PF05971">
    <property type="entry name" value="Methyltransf_10"/>
    <property type="match status" value="1"/>
</dbReference>
<dbReference type="Proteomes" id="UP001213623">
    <property type="component" value="Chromosome 7"/>
</dbReference>
<keyword evidence="1 3" id="KW-0489">Methyltransferase</keyword>
<dbReference type="EC" id="2.1.1.181" evidence="3"/>
<dbReference type="Gene3D" id="3.40.50.150">
    <property type="entry name" value="Vaccinia Virus protein VP39"/>
    <property type="match status" value="1"/>
</dbReference>
<proteinExistence type="predicted"/>
<evidence type="ECO:0000313" key="3">
    <source>
        <dbReference type="EMBL" id="WFD28623.1"/>
    </source>
</evidence>
<dbReference type="SUPFAM" id="SSF53335">
    <property type="entry name" value="S-adenosyl-L-methionine-dependent methyltransferases"/>
    <property type="match status" value="1"/>
</dbReference>
<reference evidence="3" key="1">
    <citation type="submission" date="2023-03" db="EMBL/GenBank/DDBJ databases">
        <title>Mating type loci evolution in Malassezia.</title>
        <authorList>
            <person name="Coelho M.A."/>
        </authorList>
    </citation>
    <scope>NUCLEOTIDE SEQUENCE</scope>
    <source>
        <strain evidence="3">CBS 9557</strain>
    </source>
</reference>
<dbReference type="AlphaFoldDB" id="A0AAF0EQ62"/>
<sequence>MHPRNAYRQAPDWGALIASDASLHAWEGKLVDMGEPATRRAFTEALLRRDFGIECQMAPHRLCPTLPNRLNYIHWMEDLLQATGVDGEDVHGLDIGTGHVAVYALLVTALHPKWRMTGTDVDADAVAWAQRIVSDPRNAAHAWKGRLQLVHTSPTPLLPNDTPYTFVLCNPPFYESLEERGALLEAKSEYVPPCEAMEAELCTPGGEVAFPRWLRLYHWYGA</sequence>
<dbReference type="GO" id="GO:0005634">
    <property type="term" value="C:nucleus"/>
    <property type="evidence" value="ECO:0007669"/>
    <property type="project" value="TreeGrafter"/>
</dbReference>